<evidence type="ECO:0000256" key="1">
    <source>
        <dbReference type="SAM" id="Phobius"/>
    </source>
</evidence>
<keyword evidence="1" id="KW-1133">Transmembrane helix</keyword>
<gene>
    <name evidence="2" type="ORF">LMF89_22550</name>
</gene>
<organism evidence="2 3">
    <name type="scientific">Pelosinus baikalensis</name>
    <dbReference type="NCBI Taxonomy" id="2892015"/>
    <lineage>
        <taxon>Bacteria</taxon>
        <taxon>Bacillati</taxon>
        <taxon>Bacillota</taxon>
        <taxon>Negativicutes</taxon>
        <taxon>Selenomonadales</taxon>
        <taxon>Sporomusaceae</taxon>
        <taxon>Pelosinus</taxon>
    </lineage>
</organism>
<feature type="transmembrane region" description="Helical" evidence="1">
    <location>
        <begin position="20"/>
        <end position="40"/>
    </location>
</feature>
<name>A0ABS8HYA2_9FIRM</name>
<reference evidence="2" key="1">
    <citation type="submission" date="2021-11" db="EMBL/GenBank/DDBJ databases">
        <title>Description of a new species Pelosinus isolated from the bottom sediments of Lake Baikal.</title>
        <authorList>
            <person name="Zakharyuk A."/>
        </authorList>
    </citation>
    <scope>NUCLEOTIDE SEQUENCE</scope>
    <source>
        <strain evidence="2">Bkl1</strain>
    </source>
</reference>
<keyword evidence="1" id="KW-0812">Transmembrane</keyword>
<keyword evidence="3" id="KW-1185">Reference proteome</keyword>
<dbReference type="EMBL" id="JAJHJB010000049">
    <property type="protein sequence ID" value="MCC5468120.1"/>
    <property type="molecule type" value="Genomic_DNA"/>
</dbReference>
<comment type="caution">
    <text evidence="2">The sequence shown here is derived from an EMBL/GenBank/DDBJ whole genome shotgun (WGS) entry which is preliminary data.</text>
</comment>
<proteinExistence type="predicted"/>
<accession>A0ABS8HYA2</accession>
<evidence type="ECO:0000313" key="2">
    <source>
        <dbReference type="EMBL" id="MCC5468120.1"/>
    </source>
</evidence>
<evidence type="ECO:0008006" key="4">
    <source>
        <dbReference type="Google" id="ProtNLM"/>
    </source>
</evidence>
<evidence type="ECO:0000313" key="3">
    <source>
        <dbReference type="Proteomes" id="UP001165492"/>
    </source>
</evidence>
<keyword evidence="1" id="KW-0472">Membrane</keyword>
<sequence>MIFYLTLLNLVLIGVNTLVTTWIVSMPSIVVSIIIITLATKNLYNRYVSN</sequence>
<dbReference type="Proteomes" id="UP001165492">
    <property type="component" value="Unassembled WGS sequence"/>
</dbReference>
<protein>
    <recommendedName>
        <fullName evidence="4">NADH dehydrogenase subunit 2</fullName>
    </recommendedName>
</protein>
<dbReference type="RefSeq" id="WP_007954598.1">
    <property type="nucleotide sequence ID" value="NZ_JAJHJB010000049.1"/>
</dbReference>